<keyword evidence="6 7" id="KW-0472">Membrane</keyword>
<evidence type="ECO:0000256" key="4">
    <source>
        <dbReference type="ARBA" id="ARBA00022692"/>
    </source>
</evidence>
<dbReference type="RefSeq" id="WP_093256227.1">
    <property type="nucleotide sequence ID" value="NZ_FNQM01000027.1"/>
</dbReference>
<dbReference type="Pfam" id="PF05977">
    <property type="entry name" value="MFS_3"/>
    <property type="match status" value="1"/>
</dbReference>
<protein>
    <submittedName>
        <fullName evidence="9">Predicted arabinose efflux permease, MFS family</fullName>
    </submittedName>
</protein>
<sequence>MTAAATVDPAASAFAPFASRPFAMLWGATVLSQTGTWMNDVGAGWLMTTLAPSPAMVALVQAATTLPVFLFALPAGALADVVDRRRLLLVVNALMALTATALAAIVAAGAMTAPLLLLFTFLLGTGAAFIAPAWQAVVPGLVPREQLTAAVSLNGVGVNVSRAIGPAVAGLLIVALGLAAPFVANAFSFVGVLLALWWWRGEKQAEGALPPEHVLPAMVAGLRFARRSPGLRRVILRAVAFFLFASCYWAMLPLVARDVLGGGSGLYGVLLGCVGAGAVGGALLLPRLRARIEINRLVLLGGLGTALAMGVLAVAASPVAAAAAAALAGASWIACLSSFQVAAQSALPNWVRARGLSLFLTAFFGAMAGGALVWGLIAERAGVPAALMTAAVGLCIAAILSLRVRLAPGAEDLSPSLHWPAPPHVPPERGDVGPVMVTLDYAVPDAARPAFAALIARLRDSRLRDGGYAWRLTEALERPGVLTESFLVASWLEHQRQHARVTGEERRLQDAIAALLGTRPEVRHHLPANPVAKETAP</sequence>
<evidence type="ECO:0000256" key="1">
    <source>
        <dbReference type="ARBA" id="ARBA00004651"/>
    </source>
</evidence>
<gene>
    <name evidence="9" type="ORF">SAMN05444370_12713</name>
</gene>
<dbReference type="Proteomes" id="UP000198703">
    <property type="component" value="Unassembled WGS sequence"/>
</dbReference>
<evidence type="ECO:0000256" key="5">
    <source>
        <dbReference type="ARBA" id="ARBA00022989"/>
    </source>
</evidence>
<evidence type="ECO:0000313" key="9">
    <source>
        <dbReference type="EMBL" id="SEA99943.1"/>
    </source>
</evidence>
<feature type="transmembrane region" description="Helical" evidence="7">
    <location>
        <begin position="297"/>
        <end position="316"/>
    </location>
</feature>
<feature type="transmembrane region" description="Helical" evidence="7">
    <location>
        <begin position="146"/>
        <end position="165"/>
    </location>
</feature>
<dbReference type="AlphaFoldDB" id="A0A1H4FRD7"/>
<dbReference type="OrthoDB" id="9809918at2"/>
<feature type="transmembrane region" description="Helical" evidence="7">
    <location>
        <begin position="383"/>
        <end position="402"/>
    </location>
</feature>
<keyword evidence="4 7" id="KW-0812">Transmembrane</keyword>
<feature type="transmembrane region" description="Helical" evidence="7">
    <location>
        <begin position="355"/>
        <end position="377"/>
    </location>
</feature>
<keyword evidence="2" id="KW-0813">Transport</keyword>
<dbReference type="InterPro" id="IPR010290">
    <property type="entry name" value="TM_effector"/>
</dbReference>
<feature type="transmembrane region" description="Helical" evidence="7">
    <location>
        <begin position="234"/>
        <end position="252"/>
    </location>
</feature>
<dbReference type="PROSITE" id="PS50850">
    <property type="entry name" value="MFS"/>
    <property type="match status" value="1"/>
</dbReference>
<dbReference type="GO" id="GO:0005886">
    <property type="term" value="C:plasma membrane"/>
    <property type="evidence" value="ECO:0007669"/>
    <property type="project" value="UniProtKB-SubCell"/>
</dbReference>
<dbReference type="InterPro" id="IPR020846">
    <property type="entry name" value="MFS_dom"/>
</dbReference>
<feature type="transmembrane region" description="Helical" evidence="7">
    <location>
        <begin position="56"/>
        <end position="75"/>
    </location>
</feature>
<evidence type="ECO:0000313" key="10">
    <source>
        <dbReference type="Proteomes" id="UP000198703"/>
    </source>
</evidence>
<feature type="transmembrane region" description="Helical" evidence="7">
    <location>
        <begin position="171"/>
        <end position="199"/>
    </location>
</feature>
<evidence type="ECO:0000256" key="7">
    <source>
        <dbReference type="SAM" id="Phobius"/>
    </source>
</evidence>
<evidence type="ECO:0000256" key="3">
    <source>
        <dbReference type="ARBA" id="ARBA00022475"/>
    </source>
</evidence>
<organism evidence="9 10">
    <name type="scientific">Rubrimonas cliftonensis</name>
    <dbReference type="NCBI Taxonomy" id="89524"/>
    <lineage>
        <taxon>Bacteria</taxon>
        <taxon>Pseudomonadati</taxon>
        <taxon>Pseudomonadota</taxon>
        <taxon>Alphaproteobacteria</taxon>
        <taxon>Rhodobacterales</taxon>
        <taxon>Paracoccaceae</taxon>
        <taxon>Rubrimonas</taxon>
    </lineage>
</organism>
<name>A0A1H4FRD7_9RHOB</name>
<evidence type="ECO:0000256" key="2">
    <source>
        <dbReference type="ARBA" id="ARBA00022448"/>
    </source>
</evidence>
<evidence type="ECO:0000256" key="6">
    <source>
        <dbReference type="ARBA" id="ARBA00023136"/>
    </source>
</evidence>
<evidence type="ECO:0000259" key="8">
    <source>
        <dbReference type="PROSITE" id="PS50850"/>
    </source>
</evidence>
<dbReference type="EMBL" id="FNQM01000027">
    <property type="protein sequence ID" value="SEA99943.1"/>
    <property type="molecule type" value="Genomic_DNA"/>
</dbReference>
<dbReference type="InterPro" id="IPR036259">
    <property type="entry name" value="MFS_trans_sf"/>
</dbReference>
<proteinExistence type="predicted"/>
<dbReference type="PANTHER" id="PTHR23513">
    <property type="entry name" value="INTEGRAL MEMBRANE EFFLUX PROTEIN-RELATED"/>
    <property type="match status" value="1"/>
</dbReference>
<feature type="transmembrane region" description="Helical" evidence="7">
    <location>
        <begin position="264"/>
        <end position="285"/>
    </location>
</feature>
<dbReference type="CDD" id="cd06173">
    <property type="entry name" value="MFS_MefA_like"/>
    <property type="match status" value="1"/>
</dbReference>
<dbReference type="SUPFAM" id="SSF103473">
    <property type="entry name" value="MFS general substrate transporter"/>
    <property type="match status" value="1"/>
</dbReference>
<comment type="subcellular location">
    <subcellularLocation>
        <location evidence="1">Cell membrane</location>
        <topology evidence="1">Multi-pass membrane protein</topology>
    </subcellularLocation>
</comment>
<keyword evidence="3" id="KW-1003">Cell membrane</keyword>
<feature type="transmembrane region" description="Helical" evidence="7">
    <location>
        <begin position="87"/>
        <end position="109"/>
    </location>
</feature>
<dbReference type="STRING" id="89524.SAMN05444370_12713"/>
<reference evidence="9 10" key="1">
    <citation type="submission" date="2016-10" db="EMBL/GenBank/DDBJ databases">
        <authorList>
            <person name="de Groot N.N."/>
        </authorList>
    </citation>
    <scope>NUCLEOTIDE SEQUENCE [LARGE SCALE GENOMIC DNA]</scope>
    <source>
        <strain evidence="9 10">DSM 15345</strain>
    </source>
</reference>
<feature type="domain" description="Major facilitator superfamily (MFS) profile" evidence="8">
    <location>
        <begin position="21"/>
        <end position="409"/>
    </location>
</feature>
<dbReference type="Gene3D" id="1.20.1250.20">
    <property type="entry name" value="MFS general substrate transporter like domains"/>
    <property type="match status" value="1"/>
</dbReference>
<keyword evidence="10" id="KW-1185">Reference proteome</keyword>
<keyword evidence="5 7" id="KW-1133">Transmembrane helix</keyword>
<dbReference type="PANTHER" id="PTHR23513:SF11">
    <property type="entry name" value="STAPHYLOFERRIN A TRANSPORTER"/>
    <property type="match status" value="1"/>
</dbReference>
<feature type="transmembrane region" description="Helical" evidence="7">
    <location>
        <begin position="115"/>
        <end position="134"/>
    </location>
</feature>
<feature type="transmembrane region" description="Helical" evidence="7">
    <location>
        <begin position="322"/>
        <end position="343"/>
    </location>
</feature>
<accession>A0A1H4FRD7</accession>
<dbReference type="GO" id="GO:0022857">
    <property type="term" value="F:transmembrane transporter activity"/>
    <property type="evidence" value="ECO:0007669"/>
    <property type="project" value="InterPro"/>
</dbReference>